<feature type="region of interest" description="Disordered" evidence="4">
    <location>
        <begin position="203"/>
        <end position="281"/>
    </location>
</feature>
<dbReference type="AlphaFoldDB" id="A0AAD6B5P6"/>
<feature type="region of interest" description="Disordered" evidence="4">
    <location>
        <begin position="464"/>
        <end position="518"/>
    </location>
</feature>
<keyword evidence="7" id="KW-1185">Reference proteome</keyword>
<dbReference type="FunFam" id="2.60.40.150:FF:000104">
    <property type="entry name" value="coiled-coil and C2 domain-containing protein 1B"/>
    <property type="match status" value="1"/>
</dbReference>
<feature type="domain" description="C2" evidence="5">
    <location>
        <begin position="662"/>
        <end position="801"/>
    </location>
</feature>
<feature type="region of interest" description="Disordered" evidence="4">
    <location>
        <begin position="330"/>
        <end position="353"/>
    </location>
</feature>
<dbReference type="InterPro" id="IPR035892">
    <property type="entry name" value="C2_domain_sf"/>
</dbReference>
<name>A0AAD6B5P6_9TELE</name>
<dbReference type="GO" id="GO:0001227">
    <property type="term" value="F:DNA-binding transcription repressor activity, RNA polymerase II-specific"/>
    <property type="evidence" value="ECO:0007669"/>
    <property type="project" value="InterPro"/>
</dbReference>
<comment type="similarity">
    <text evidence="1">Belongs to the CC2D1 family.</text>
</comment>
<evidence type="ECO:0000256" key="1">
    <source>
        <dbReference type="ARBA" id="ARBA00010672"/>
    </source>
</evidence>
<dbReference type="SUPFAM" id="SSF49562">
    <property type="entry name" value="C2 domain (Calcium/lipid-binding domain, CaLB)"/>
    <property type="match status" value="1"/>
</dbReference>
<sequence>MFGKKKRAPQPRGQGAAAAKQMGLFVDLDSDEMIGMEGNLEDPDLEAELAAITGNKAAAGGRAKQKGKSALPMEDIAKMADECMRDLDDDEDDSNLEDDEDLLAELQEVVGEEEAEDAVTLSSKSSATAECPQAETPESLTQQEVKVSSAAPGSLQHTLEERVVMYRTALQNAKTAEETSKARRFDRGLKTLQSMVAAVKKGKPVNEAEIPPPVTSGAPNQEGGSEVTTPPPAVPEVITPSEEEQSSSSLPLSSVPSPEEPADRAQTSPSDANEATKTLLLERQKEYKMAALRAKKLGDVEQARLHLKTGKRFDVMIEALEKGQAVDLRELPPSPDQAAGGVSAPVKKSSSGQNIEVAQPVTSAPAAAPPSAPKDVLEALEQRRAKYSEASNQAKAAGDDRKARMHDRIAKQYQSAIRSHKAGKAVNFEELPVPPGFPPIPGQKAAGADQGLIAALDAADKIASTDATEKADEDEEGEKEEETKRAEHPKKLMLDVPAAAQERRKTPTSPEGTAAGEGLSATAEFLEGRKKQYMRAALQAKQKSDMDQAKTFLRTAKSLEPLIEAARSGRTVNISTVPSPPGDEDEDFILVHHSDVQISEKAEQLYTQLAKILKEQYEKCMTHSKQFTHLGNVTETTKFEKMADSCKKSLEVLKLAQSKGLPPPKHHFEERSFHTVRIFPELSSTDMVVVIVKGMNLPAPSGIQPNDLDAFIKFDFPYPSAEQPQKHRTAVIKNTNSPEYKQSFTLSINRNHRGFRRLVTTKGLKLELLHKGGFLRSDKPVGTALLKLEKLESQSEIREIVEVMDGRKPTGGRVEVKVRLREPLSGQDMQSSTERWLVIDSSQIKGTRSETLGGGWSSGSDEDGLLISRLGATRVSEFITLLHLCETGELRLRFRGGDGLREIQACDASGEKVGVQVSLLRGSVRPDPADMT</sequence>
<dbReference type="InterPro" id="IPR000008">
    <property type="entry name" value="C2_dom"/>
</dbReference>
<accession>A0AAD6B5P6</accession>
<evidence type="ECO:0000256" key="2">
    <source>
        <dbReference type="ARBA" id="ARBA00023054"/>
    </source>
</evidence>
<evidence type="ECO:0000256" key="4">
    <source>
        <dbReference type="SAM" id="MobiDB-lite"/>
    </source>
</evidence>
<dbReference type="Gene3D" id="2.60.40.150">
    <property type="entry name" value="C2 domain"/>
    <property type="match status" value="1"/>
</dbReference>
<feature type="compositionally biased region" description="Low complexity" evidence="4">
    <location>
        <begin position="235"/>
        <end position="257"/>
    </location>
</feature>
<dbReference type="InterPro" id="IPR037772">
    <property type="entry name" value="C2_Freud"/>
</dbReference>
<feature type="compositionally biased region" description="Polar residues" evidence="4">
    <location>
        <begin position="136"/>
        <end position="146"/>
    </location>
</feature>
<organism evidence="6 7">
    <name type="scientific">Pogonophryne albipinna</name>
    <dbReference type="NCBI Taxonomy" id="1090488"/>
    <lineage>
        <taxon>Eukaryota</taxon>
        <taxon>Metazoa</taxon>
        <taxon>Chordata</taxon>
        <taxon>Craniata</taxon>
        <taxon>Vertebrata</taxon>
        <taxon>Euteleostomi</taxon>
        <taxon>Actinopterygii</taxon>
        <taxon>Neopterygii</taxon>
        <taxon>Teleostei</taxon>
        <taxon>Neoteleostei</taxon>
        <taxon>Acanthomorphata</taxon>
        <taxon>Eupercaria</taxon>
        <taxon>Perciformes</taxon>
        <taxon>Notothenioidei</taxon>
        <taxon>Pogonophryne</taxon>
    </lineage>
</organism>
<dbReference type="SMART" id="SM00239">
    <property type="entry name" value="C2"/>
    <property type="match status" value="1"/>
</dbReference>
<evidence type="ECO:0000256" key="3">
    <source>
        <dbReference type="ARBA" id="ARBA00068693"/>
    </source>
</evidence>
<dbReference type="PANTHER" id="PTHR13076:SF5">
    <property type="entry name" value="COILED-COIL AND C2 DOMAIN-CONTAINING PROTEIN 1B"/>
    <property type="match status" value="1"/>
</dbReference>
<dbReference type="InterPro" id="IPR039725">
    <property type="entry name" value="CC2D1A/B"/>
</dbReference>
<comment type="caution">
    <text evidence="6">The sequence shown here is derived from an EMBL/GenBank/DDBJ whole genome shotgun (WGS) entry which is preliminary data.</text>
</comment>
<gene>
    <name evidence="6" type="ORF">JOQ06_001342</name>
</gene>
<evidence type="ECO:0000313" key="7">
    <source>
        <dbReference type="Proteomes" id="UP001219934"/>
    </source>
</evidence>
<feature type="compositionally biased region" description="Polar residues" evidence="4">
    <location>
        <begin position="265"/>
        <end position="276"/>
    </location>
</feature>
<dbReference type="PANTHER" id="PTHR13076">
    <property type="entry name" value="COILED-COIL AND C2 DOMAIN-CONTAINING PROTEIN 1-LIKE"/>
    <property type="match status" value="1"/>
</dbReference>
<dbReference type="SMART" id="SM00685">
    <property type="entry name" value="DM14"/>
    <property type="match status" value="4"/>
</dbReference>
<dbReference type="Pfam" id="PF21528">
    <property type="entry name" value="CC2D1A-B_DM14"/>
    <property type="match status" value="4"/>
</dbReference>
<keyword evidence="2" id="KW-0175">Coiled coil</keyword>
<dbReference type="InterPro" id="IPR006608">
    <property type="entry name" value="CC2D1A/B_DM14"/>
</dbReference>
<dbReference type="EMBL" id="JAPTMU010000010">
    <property type="protein sequence ID" value="KAJ4936756.1"/>
    <property type="molecule type" value="Genomic_DNA"/>
</dbReference>
<dbReference type="CDD" id="cd08690">
    <property type="entry name" value="C2_Freud-1"/>
    <property type="match status" value="1"/>
</dbReference>
<feature type="compositionally biased region" description="Basic and acidic residues" evidence="4">
    <location>
        <begin position="481"/>
        <end position="493"/>
    </location>
</feature>
<dbReference type="Pfam" id="PF00168">
    <property type="entry name" value="C2"/>
    <property type="match status" value="1"/>
</dbReference>
<proteinExistence type="inferred from homology"/>
<feature type="compositionally biased region" description="Acidic residues" evidence="4">
    <location>
        <begin position="471"/>
        <end position="480"/>
    </location>
</feature>
<evidence type="ECO:0000313" key="6">
    <source>
        <dbReference type="EMBL" id="KAJ4936756.1"/>
    </source>
</evidence>
<dbReference type="Proteomes" id="UP001219934">
    <property type="component" value="Unassembled WGS sequence"/>
</dbReference>
<reference evidence="6" key="1">
    <citation type="submission" date="2022-11" db="EMBL/GenBank/DDBJ databases">
        <title>Chromosome-level genome of Pogonophryne albipinna.</title>
        <authorList>
            <person name="Jo E."/>
        </authorList>
    </citation>
    <scope>NUCLEOTIDE SEQUENCE</scope>
    <source>
        <strain evidence="6">SGF0006</strain>
        <tissue evidence="6">Muscle</tissue>
    </source>
</reference>
<evidence type="ECO:0000259" key="5">
    <source>
        <dbReference type="PROSITE" id="PS50004"/>
    </source>
</evidence>
<feature type="region of interest" description="Disordered" evidence="4">
    <location>
        <begin position="112"/>
        <end position="157"/>
    </location>
</feature>
<dbReference type="PROSITE" id="PS50004">
    <property type="entry name" value="C2"/>
    <property type="match status" value="1"/>
</dbReference>
<protein>
    <recommendedName>
        <fullName evidence="3">Coiled-coil and C2 domain-containing protein 1B</fullName>
    </recommendedName>
</protein>